<name>A0A084ZII4_9ENTR</name>
<feature type="transmembrane region" description="Helical" evidence="1">
    <location>
        <begin position="21"/>
        <end position="39"/>
    </location>
</feature>
<evidence type="ECO:0000256" key="1">
    <source>
        <dbReference type="SAM" id="Phobius"/>
    </source>
</evidence>
<sequence>MFKSFNTDWLKLALLKVWQSGWTIIVLAGLSLMYCNFYGRQAFLVWWLALSGVVLVSFSIFLGNLPYRLIQPVMNISRYAYFWSWVVWGCGVVLLLSASLFAYPLITLLLEPVGAVLGLMVCRWVSRKELLKWIH</sequence>
<keyword evidence="1" id="KW-0472">Membrane</keyword>
<dbReference type="RefSeq" id="WP_038163232.1">
    <property type="nucleotide sequence ID" value="NZ_JMTB01000135.1"/>
</dbReference>
<comment type="caution">
    <text evidence="2">The sequence shown here is derived from an EMBL/GenBank/DDBJ whole genome shotgun (WGS) entry which is preliminary data.</text>
</comment>
<feature type="transmembrane region" description="Helical" evidence="1">
    <location>
        <begin position="45"/>
        <end position="67"/>
    </location>
</feature>
<keyword evidence="1" id="KW-1133">Transmembrane helix</keyword>
<feature type="transmembrane region" description="Helical" evidence="1">
    <location>
        <begin position="79"/>
        <end position="103"/>
    </location>
</feature>
<keyword evidence="1" id="KW-0812">Transmembrane</keyword>
<gene>
    <name evidence="2" type="ORF">GTGU_04645</name>
</gene>
<dbReference type="AlphaFoldDB" id="A0A084ZII4"/>
<dbReference type="Proteomes" id="UP000028630">
    <property type="component" value="Unassembled WGS sequence"/>
</dbReference>
<keyword evidence="3" id="KW-1185">Reference proteome</keyword>
<dbReference type="eggNOG" id="ENOG50346RQ">
    <property type="taxonomic scope" value="Bacteria"/>
</dbReference>
<organism evidence="2 3">
    <name type="scientific">Trabulsiella guamensis ATCC 49490</name>
    <dbReference type="NCBI Taxonomy" id="1005994"/>
    <lineage>
        <taxon>Bacteria</taxon>
        <taxon>Pseudomonadati</taxon>
        <taxon>Pseudomonadota</taxon>
        <taxon>Gammaproteobacteria</taxon>
        <taxon>Enterobacterales</taxon>
        <taxon>Enterobacteriaceae</taxon>
        <taxon>Trabulsiella</taxon>
    </lineage>
</organism>
<evidence type="ECO:0000313" key="3">
    <source>
        <dbReference type="Proteomes" id="UP000028630"/>
    </source>
</evidence>
<protein>
    <submittedName>
        <fullName evidence="2">Uncharacterized protein</fullName>
    </submittedName>
</protein>
<dbReference type="EMBL" id="JMTB01000135">
    <property type="protein sequence ID" value="KFB97278.1"/>
    <property type="molecule type" value="Genomic_DNA"/>
</dbReference>
<evidence type="ECO:0000313" key="2">
    <source>
        <dbReference type="EMBL" id="KFB97278.1"/>
    </source>
</evidence>
<feature type="transmembrane region" description="Helical" evidence="1">
    <location>
        <begin position="109"/>
        <end position="126"/>
    </location>
</feature>
<reference evidence="3" key="1">
    <citation type="submission" date="2014-05" db="EMBL/GenBank/DDBJ databases">
        <title>ATOL: Assembling a taxonomically balanced genome-scale reconstruction of the evolutionary history of the Enterobacteriaceae.</title>
        <authorList>
            <person name="Plunkett G. III"/>
            <person name="Neeno-Eckwall E.C."/>
            <person name="Glasner J.D."/>
            <person name="Perna N.T."/>
        </authorList>
    </citation>
    <scope>NUCLEOTIDE SEQUENCE [LARGE SCALE GENOMIC DNA]</scope>
    <source>
        <strain evidence="3">ATCC 49490</strain>
    </source>
</reference>
<accession>A0A084ZII4</accession>
<proteinExistence type="predicted"/>
<dbReference type="OrthoDB" id="6624361at2"/>